<dbReference type="GO" id="GO:0005789">
    <property type="term" value="C:endoplasmic reticulum membrane"/>
    <property type="evidence" value="ECO:0007669"/>
    <property type="project" value="TreeGrafter"/>
</dbReference>
<evidence type="ECO:0000256" key="15">
    <source>
        <dbReference type="ARBA" id="ARBA00023186"/>
    </source>
</evidence>
<keyword evidence="15 18" id="KW-0143">Chaperone</keyword>
<feature type="chain" id="PRO_5003968461" description="Calreticulin" evidence="18">
    <location>
        <begin position="19"/>
        <end position="270"/>
    </location>
</feature>
<evidence type="ECO:0000313" key="21">
    <source>
        <dbReference type="Proteomes" id="UP000010552"/>
    </source>
</evidence>
<evidence type="ECO:0000256" key="8">
    <source>
        <dbReference type="ARBA" id="ARBA00022490"/>
    </source>
</evidence>
<keyword evidence="9" id="KW-0964">Secreted</keyword>
<dbReference type="PRINTS" id="PR00626">
    <property type="entry name" value="CALRETICULIN"/>
</dbReference>
<evidence type="ECO:0000256" key="5">
    <source>
        <dbReference type="ARBA" id="ARBA00004564"/>
    </source>
</evidence>
<reference evidence="21" key="1">
    <citation type="journal article" date="2013" name="Science">
        <title>Comparative analysis of bat genomes provides insight into the evolution of flight and immunity.</title>
        <authorList>
            <person name="Zhang G."/>
            <person name="Cowled C."/>
            <person name="Shi Z."/>
            <person name="Huang Z."/>
            <person name="Bishop-Lilly K.A."/>
            <person name="Fang X."/>
            <person name="Wynne J.W."/>
            <person name="Xiong Z."/>
            <person name="Baker M.L."/>
            <person name="Zhao W."/>
            <person name="Tachedjian M."/>
            <person name="Zhu Y."/>
            <person name="Zhou P."/>
            <person name="Jiang X."/>
            <person name="Ng J."/>
            <person name="Yang L."/>
            <person name="Wu L."/>
            <person name="Xiao J."/>
            <person name="Feng Y."/>
            <person name="Chen Y."/>
            <person name="Sun X."/>
            <person name="Zhang Y."/>
            <person name="Marsh G.A."/>
            <person name="Crameri G."/>
            <person name="Broder C.C."/>
            <person name="Frey K.G."/>
            <person name="Wang L.F."/>
            <person name="Wang J."/>
        </authorList>
    </citation>
    <scope>NUCLEOTIDE SEQUENCE [LARGE SCALE GENOMIC DNA]</scope>
</reference>
<dbReference type="PANTHER" id="PTHR11073:SF16">
    <property type="entry name" value="CALRETICULIN"/>
    <property type="match status" value="1"/>
</dbReference>
<dbReference type="InterPro" id="IPR001580">
    <property type="entry name" value="Calret/calnex"/>
</dbReference>
<dbReference type="InParanoid" id="L5JT22"/>
<protein>
    <recommendedName>
        <fullName evidence="7">Calreticulin</fullName>
    </recommendedName>
</protein>
<dbReference type="Gene3D" id="1.10.287.540">
    <property type="entry name" value="Helix hairpin bin"/>
    <property type="match status" value="1"/>
</dbReference>
<dbReference type="GO" id="GO:0009986">
    <property type="term" value="C:cell surface"/>
    <property type="evidence" value="ECO:0007669"/>
    <property type="project" value="UniProtKB-SubCell"/>
</dbReference>
<dbReference type="GO" id="GO:0060473">
    <property type="term" value="C:cortical granule"/>
    <property type="evidence" value="ECO:0007669"/>
    <property type="project" value="UniProtKB-SubCell"/>
</dbReference>
<feature type="region of interest" description="Disordered" evidence="19">
    <location>
        <begin position="237"/>
        <end position="270"/>
    </location>
</feature>
<dbReference type="PANTHER" id="PTHR11073">
    <property type="entry name" value="CALRETICULIN AND CALNEXIN"/>
    <property type="match status" value="1"/>
</dbReference>
<accession>L5JT22</accession>
<evidence type="ECO:0000256" key="9">
    <source>
        <dbReference type="ARBA" id="ARBA00022525"/>
    </source>
</evidence>
<feature type="signal peptide" evidence="18">
    <location>
        <begin position="1"/>
        <end position="18"/>
    </location>
</feature>
<dbReference type="EMBL" id="KB031123">
    <property type="protein sequence ID" value="ELK02445.1"/>
    <property type="molecule type" value="Genomic_DNA"/>
</dbReference>
<evidence type="ECO:0000256" key="18">
    <source>
        <dbReference type="RuleBase" id="RU362126"/>
    </source>
</evidence>
<evidence type="ECO:0000256" key="3">
    <source>
        <dbReference type="ARBA" id="ARBA00004498"/>
    </source>
</evidence>
<comment type="subcellular location">
    <subcellularLocation>
        <location evidence="2">Cell surface</location>
    </subcellularLocation>
    <subcellularLocation>
        <location evidence="4">Cytoplasm</location>
        <location evidence="4">Cytosol</location>
    </subcellularLocation>
    <subcellularLocation>
        <location evidence="17">Cytoplasmic vesicle</location>
        <location evidence="17">Secretory vesicle</location>
        <location evidence="17">Cortical granule</location>
    </subcellularLocation>
    <subcellularLocation>
        <location evidence="1">Endoplasmic reticulum</location>
    </subcellularLocation>
    <subcellularLocation>
        <location evidence="5">Sarcoplasmic reticulum lumen</location>
    </subcellularLocation>
    <subcellularLocation>
        <location evidence="3">Secreted</location>
        <location evidence="3">Extracellular space</location>
        <location evidence="3">Extracellular matrix</location>
    </subcellularLocation>
</comment>
<dbReference type="Proteomes" id="UP000010552">
    <property type="component" value="Unassembled WGS sequence"/>
</dbReference>
<evidence type="ECO:0000256" key="12">
    <source>
        <dbReference type="ARBA" id="ARBA00022951"/>
    </source>
</evidence>
<gene>
    <name evidence="20" type="ORF">PAL_GLEAN10001228</name>
</gene>
<dbReference type="GO" id="GO:0051082">
    <property type="term" value="F:unfolded protein binding"/>
    <property type="evidence" value="ECO:0007669"/>
    <property type="project" value="InterPro"/>
</dbReference>
<keyword evidence="14" id="KW-1015">Disulfide bond</keyword>
<name>L5JT22_PTEAL</name>
<keyword evidence="8" id="KW-0963">Cytoplasm</keyword>
<sequence length="270" mass="31741">MLLPTIPLLLCLPCLVAVEPFVYFKEQFLDGDRWPNCWFEYKSKSDFVKFLLSASKFYGDLNKDKGLQTSQDAHFCALSARFKPFRNKDQTLMKVKIDNSHVESCSLEDNWDFLPLKKIKEPDASKPEDLEAEDWDEEIDGKWEPPIIRNSEYKGEWKPCQIDNLDYKGTWIHPEMYDPENSPDSNIYAYENFAVLGLDLWQFNSGTIFDNFLVTNDEVCAKEFVNEMWGVTKVVEKQMKEKQDKEQRVKEEEDKKQKEDKDNDKGRQGQ</sequence>
<evidence type="ECO:0000256" key="4">
    <source>
        <dbReference type="ARBA" id="ARBA00004514"/>
    </source>
</evidence>
<keyword evidence="18" id="KW-0732">Signal</keyword>
<evidence type="ECO:0000256" key="16">
    <source>
        <dbReference type="ARBA" id="ARBA00023329"/>
    </source>
</evidence>
<keyword evidence="12" id="KW-0703">Sarcoplasmic reticulum</keyword>
<evidence type="ECO:0000256" key="17">
    <source>
        <dbReference type="ARBA" id="ARBA00037865"/>
    </source>
</evidence>
<evidence type="ECO:0000256" key="11">
    <source>
        <dbReference type="ARBA" id="ARBA00022824"/>
    </source>
</evidence>
<dbReference type="GO" id="GO:0033018">
    <property type="term" value="C:sarcoplasmic reticulum lumen"/>
    <property type="evidence" value="ECO:0007669"/>
    <property type="project" value="UniProtKB-SubCell"/>
</dbReference>
<organism evidence="20 21">
    <name type="scientific">Pteropus alecto</name>
    <name type="common">Black flying fox</name>
    <dbReference type="NCBI Taxonomy" id="9402"/>
    <lineage>
        <taxon>Eukaryota</taxon>
        <taxon>Metazoa</taxon>
        <taxon>Chordata</taxon>
        <taxon>Craniata</taxon>
        <taxon>Vertebrata</taxon>
        <taxon>Euteleostomi</taxon>
        <taxon>Mammalia</taxon>
        <taxon>Eutheria</taxon>
        <taxon>Laurasiatheria</taxon>
        <taxon>Chiroptera</taxon>
        <taxon>Yinpterochiroptera</taxon>
        <taxon>Pteropodoidea</taxon>
        <taxon>Pteropodidae</taxon>
        <taxon>Pteropodinae</taxon>
        <taxon>Pteropus</taxon>
    </lineage>
</organism>
<evidence type="ECO:0000313" key="20">
    <source>
        <dbReference type="EMBL" id="ELK02445.1"/>
    </source>
</evidence>
<dbReference type="GO" id="GO:0005829">
    <property type="term" value="C:cytosol"/>
    <property type="evidence" value="ECO:0007669"/>
    <property type="project" value="UniProtKB-SubCell"/>
</dbReference>
<evidence type="ECO:0000256" key="1">
    <source>
        <dbReference type="ARBA" id="ARBA00004240"/>
    </source>
</evidence>
<evidence type="ECO:0000256" key="14">
    <source>
        <dbReference type="ARBA" id="ARBA00023157"/>
    </source>
</evidence>
<dbReference type="Gene3D" id="2.60.120.200">
    <property type="match status" value="2"/>
</dbReference>
<dbReference type="Pfam" id="PF00262">
    <property type="entry name" value="Calreticulin"/>
    <property type="match status" value="1"/>
</dbReference>
<dbReference type="AlphaFoldDB" id="L5JT22"/>
<evidence type="ECO:0000256" key="13">
    <source>
        <dbReference type="ARBA" id="ARBA00022990"/>
    </source>
</evidence>
<evidence type="ECO:0000256" key="6">
    <source>
        <dbReference type="ARBA" id="ARBA00010983"/>
    </source>
</evidence>
<keyword evidence="21" id="KW-1185">Reference proteome</keyword>
<dbReference type="SUPFAM" id="SSF49899">
    <property type="entry name" value="Concanavalin A-like lectins/glucanases"/>
    <property type="match status" value="1"/>
</dbReference>
<dbReference type="GO" id="GO:0036503">
    <property type="term" value="P:ERAD pathway"/>
    <property type="evidence" value="ECO:0007669"/>
    <property type="project" value="TreeGrafter"/>
</dbReference>
<evidence type="ECO:0000256" key="2">
    <source>
        <dbReference type="ARBA" id="ARBA00004241"/>
    </source>
</evidence>
<dbReference type="InterPro" id="IPR009033">
    <property type="entry name" value="Calreticulin/calnexin_P_dom_sf"/>
</dbReference>
<proteinExistence type="inferred from homology"/>
<dbReference type="STRING" id="9402.L5JT22"/>
<dbReference type="SUPFAM" id="SSF63887">
    <property type="entry name" value="P-domain of calnexin/calreticulin"/>
    <property type="match status" value="1"/>
</dbReference>
<keyword evidence="16" id="KW-0968">Cytoplasmic vesicle</keyword>
<dbReference type="Gene3D" id="2.10.250.10">
    <property type="entry name" value="Calreticulin/calnexin, P domain"/>
    <property type="match status" value="1"/>
</dbReference>
<keyword evidence="10" id="KW-0272">Extracellular matrix</keyword>
<dbReference type="GO" id="GO:0006457">
    <property type="term" value="P:protein folding"/>
    <property type="evidence" value="ECO:0007669"/>
    <property type="project" value="InterPro"/>
</dbReference>
<evidence type="ECO:0000256" key="10">
    <source>
        <dbReference type="ARBA" id="ARBA00022530"/>
    </source>
</evidence>
<keyword evidence="13" id="KW-0007">Acetylation</keyword>
<comment type="similarity">
    <text evidence="6 18">Belongs to the calreticulin family.</text>
</comment>
<dbReference type="GO" id="GO:0005509">
    <property type="term" value="F:calcium ion binding"/>
    <property type="evidence" value="ECO:0007669"/>
    <property type="project" value="InterPro"/>
</dbReference>
<dbReference type="InterPro" id="IPR013320">
    <property type="entry name" value="ConA-like_dom_sf"/>
</dbReference>
<evidence type="ECO:0000256" key="19">
    <source>
        <dbReference type="SAM" id="MobiDB-lite"/>
    </source>
</evidence>
<evidence type="ECO:0000256" key="7">
    <source>
        <dbReference type="ARBA" id="ARBA00015837"/>
    </source>
</evidence>
<keyword evidence="11 18" id="KW-0256">Endoplasmic reticulum</keyword>